<dbReference type="Proteomes" id="UP000371041">
    <property type="component" value="Chromosome"/>
</dbReference>
<evidence type="ECO:0000313" key="3">
    <source>
        <dbReference type="Proteomes" id="UP000371041"/>
    </source>
</evidence>
<reference evidence="3" key="1">
    <citation type="submission" date="2019-11" db="EMBL/GenBank/DDBJ databases">
        <title>The complete genome sequence of Saccharopolyspora sp. E2A.</title>
        <authorList>
            <person name="Zhang G."/>
        </authorList>
    </citation>
    <scope>NUCLEOTIDE SEQUENCE [LARGE SCALE GENOMIC DNA]</scope>
    <source>
        <strain evidence="3">E2A</strain>
    </source>
</reference>
<gene>
    <name evidence="2" type="ORF">GIY23_09240</name>
</gene>
<accession>A0A5Q3Q4Y6</accession>
<organism evidence="2 3">
    <name type="scientific">Allosaccharopolyspora coralli</name>
    <dbReference type="NCBI Taxonomy" id="2665642"/>
    <lineage>
        <taxon>Bacteria</taxon>
        <taxon>Bacillati</taxon>
        <taxon>Actinomycetota</taxon>
        <taxon>Actinomycetes</taxon>
        <taxon>Pseudonocardiales</taxon>
        <taxon>Pseudonocardiaceae</taxon>
        <taxon>Allosaccharopolyspora</taxon>
    </lineage>
</organism>
<evidence type="ECO:0000313" key="2">
    <source>
        <dbReference type="EMBL" id="QGK69678.1"/>
    </source>
</evidence>
<feature type="compositionally biased region" description="Pro residues" evidence="1">
    <location>
        <begin position="40"/>
        <end position="53"/>
    </location>
</feature>
<dbReference type="EMBL" id="CP045929">
    <property type="protein sequence ID" value="QGK69678.1"/>
    <property type="molecule type" value="Genomic_DNA"/>
</dbReference>
<dbReference type="AlphaFoldDB" id="A0A5Q3Q4Y6"/>
<protein>
    <submittedName>
        <fullName evidence="2">Uncharacterized protein</fullName>
    </submittedName>
</protein>
<evidence type="ECO:0000256" key="1">
    <source>
        <dbReference type="SAM" id="MobiDB-lite"/>
    </source>
</evidence>
<keyword evidence="3" id="KW-1185">Reference proteome</keyword>
<dbReference type="RefSeq" id="WP_154076272.1">
    <property type="nucleotide sequence ID" value="NZ_CP045929.1"/>
</dbReference>
<proteinExistence type="predicted"/>
<dbReference type="KEGG" id="sace:GIY23_09240"/>
<name>A0A5Q3Q4Y6_9PSEU</name>
<feature type="region of interest" description="Disordered" evidence="1">
    <location>
        <begin position="26"/>
        <end position="56"/>
    </location>
</feature>
<sequence length="240" mass="25814">MGLAGIFCVLMLVGIVRVLIEDDQQTAQPTPAPIHTTSDEPPPPAPPGAPVPCDPDRLQQMRCFPADYDPDSVMDSVGADGWECLREGERGDNGSTVLKPRQCEAKDNVNQNHTIRASINYDTFLFQPSGKLQSFTLYASTAASAGKGEQTTEQDATDAVFMVFDITAEHIWQGKPDKLREGIEASERLKPRCATAQGRSITGVTDTTPSGYEITCSSPGPTIKSGDTVVYGQRIEIAPA</sequence>